<evidence type="ECO:0000256" key="1">
    <source>
        <dbReference type="SAM" id="Phobius"/>
    </source>
</evidence>
<evidence type="ECO:0000313" key="3">
    <source>
        <dbReference type="Proteomes" id="UP000249464"/>
    </source>
</evidence>
<organism evidence="2 3">
    <name type="scientific">Microbotryum silenes-dioicae</name>
    <dbReference type="NCBI Taxonomy" id="796604"/>
    <lineage>
        <taxon>Eukaryota</taxon>
        <taxon>Fungi</taxon>
        <taxon>Dikarya</taxon>
        <taxon>Basidiomycota</taxon>
        <taxon>Pucciniomycotina</taxon>
        <taxon>Microbotryomycetes</taxon>
        <taxon>Microbotryales</taxon>
        <taxon>Microbotryaceae</taxon>
        <taxon>Microbotryum</taxon>
    </lineage>
</organism>
<dbReference type="Proteomes" id="UP000249464">
    <property type="component" value="Unassembled WGS sequence"/>
</dbReference>
<evidence type="ECO:0000313" key="2">
    <source>
        <dbReference type="EMBL" id="SGZ06708.1"/>
    </source>
</evidence>
<gene>
    <name evidence="2" type="primary">BQ5605_C031g10963</name>
    <name evidence="2" type="ORF">BQ5605_C031G10963</name>
</gene>
<name>A0A2X0MLE6_9BASI</name>
<keyword evidence="1" id="KW-1133">Transmembrane helix</keyword>
<dbReference type="AlphaFoldDB" id="A0A2X0MLE6"/>
<keyword evidence="1" id="KW-0812">Transmembrane</keyword>
<accession>A0A2X0MLE6</accession>
<feature type="transmembrane region" description="Helical" evidence="1">
    <location>
        <begin position="12"/>
        <end position="32"/>
    </location>
</feature>
<dbReference type="EMBL" id="FQNC01000068">
    <property type="protein sequence ID" value="SGZ06708.1"/>
    <property type="molecule type" value="Genomic_DNA"/>
</dbReference>
<proteinExistence type="predicted"/>
<sequence length="81" mass="8691">MFWTCLCTLKHGFCIAFTYCFSVAGCIILLTVHNSQASLLRVVPHLLPPVRLTAGPIFLTALEASSMLRAITSALIPGIGT</sequence>
<keyword evidence="3" id="KW-1185">Reference proteome</keyword>
<keyword evidence="1" id="KW-0472">Membrane</keyword>
<reference evidence="2 3" key="1">
    <citation type="submission" date="2016-11" db="EMBL/GenBank/DDBJ databases">
        <authorList>
            <person name="Jaros S."/>
            <person name="Januszkiewicz K."/>
            <person name="Wedrychowicz H."/>
        </authorList>
    </citation>
    <scope>NUCLEOTIDE SEQUENCE [LARGE SCALE GENOMIC DNA]</scope>
</reference>
<protein>
    <submittedName>
        <fullName evidence="2">BQ5605_C031g10963 protein</fullName>
    </submittedName>
</protein>